<protein>
    <submittedName>
        <fullName evidence="1">Uncharacterized protein</fullName>
    </submittedName>
</protein>
<dbReference type="EMBL" id="REGN01000323">
    <property type="protein sequence ID" value="RNA42768.1"/>
    <property type="molecule type" value="Genomic_DNA"/>
</dbReference>
<comment type="caution">
    <text evidence="1">The sequence shown here is derived from an EMBL/GenBank/DDBJ whole genome shotgun (WGS) entry which is preliminary data.</text>
</comment>
<evidence type="ECO:0000313" key="2">
    <source>
        <dbReference type="Proteomes" id="UP000276133"/>
    </source>
</evidence>
<evidence type="ECO:0000313" key="1">
    <source>
        <dbReference type="EMBL" id="RNA42768.1"/>
    </source>
</evidence>
<keyword evidence="2" id="KW-1185">Reference proteome</keyword>
<sequence>MFHQFDWLPAQYGHAKQDDSVCVSLSALVFDIGFRSGRNNSHLALLIYRSACLIVDFVRRRHTRASTRSTIAVISTAVSLMLVRRRRAGQHRRKDALFAMAHILS</sequence>
<accession>A0A3M7T4L8</accession>
<dbReference type="AlphaFoldDB" id="A0A3M7T4L8"/>
<gene>
    <name evidence="1" type="ORF">BpHYR1_021871</name>
</gene>
<name>A0A3M7T4L8_BRAPC</name>
<organism evidence="1 2">
    <name type="scientific">Brachionus plicatilis</name>
    <name type="common">Marine rotifer</name>
    <name type="synonym">Brachionus muelleri</name>
    <dbReference type="NCBI Taxonomy" id="10195"/>
    <lineage>
        <taxon>Eukaryota</taxon>
        <taxon>Metazoa</taxon>
        <taxon>Spiralia</taxon>
        <taxon>Gnathifera</taxon>
        <taxon>Rotifera</taxon>
        <taxon>Eurotatoria</taxon>
        <taxon>Monogononta</taxon>
        <taxon>Pseudotrocha</taxon>
        <taxon>Ploima</taxon>
        <taxon>Brachionidae</taxon>
        <taxon>Brachionus</taxon>
    </lineage>
</organism>
<proteinExistence type="predicted"/>
<dbReference type="Proteomes" id="UP000276133">
    <property type="component" value="Unassembled WGS sequence"/>
</dbReference>
<reference evidence="1 2" key="1">
    <citation type="journal article" date="2018" name="Sci. Rep.">
        <title>Genomic signatures of local adaptation to the degree of environmental predictability in rotifers.</title>
        <authorList>
            <person name="Franch-Gras L."/>
            <person name="Hahn C."/>
            <person name="Garcia-Roger E.M."/>
            <person name="Carmona M.J."/>
            <person name="Serra M."/>
            <person name="Gomez A."/>
        </authorList>
    </citation>
    <scope>NUCLEOTIDE SEQUENCE [LARGE SCALE GENOMIC DNA]</scope>
    <source>
        <strain evidence="1">HYR1</strain>
    </source>
</reference>